<comment type="similarity">
    <text evidence="12">Belongs to the COX15/CtaA family. Type 2 subfamily.</text>
</comment>
<keyword evidence="12" id="KW-1003">Cell membrane</keyword>
<comment type="caution">
    <text evidence="13">The sequence shown here is derived from an EMBL/GenBank/DDBJ whole genome shotgun (WGS) entry which is preliminary data.</text>
</comment>
<keyword evidence="4 12" id="KW-0479">Metal-binding</keyword>
<evidence type="ECO:0000313" key="14">
    <source>
        <dbReference type="Proteomes" id="UP000244081"/>
    </source>
</evidence>
<keyword evidence="3 12" id="KW-0812">Transmembrane</keyword>
<dbReference type="HAMAP" id="MF_01665">
    <property type="entry name" value="HemeA_synth_type2"/>
    <property type="match status" value="1"/>
</dbReference>
<evidence type="ECO:0000256" key="5">
    <source>
        <dbReference type="ARBA" id="ARBA00022989"/>
    </source>
</evidence>
<dbReference type="RefSeq" id="WP_107990405.1">
    <property type="nucleotide sequence ID" value="NZ_QAYG01000005.1"/>
</dbReference>
<evidence type="ECO:0000256" key="9">
    <source>
        <dbReference type="ARBA" id="ARBA00023136"/>
    </source>
</evidence>
<evidence type="ECO:0000256" key="3">
    <source>
        <dbReference type="ARBA" id="ARBA00022692"/>
    </source>
</evidence>
<dbReference type="InterPro" id="IPR003780">
    <property type="entry name" value="COX15/CtaA_fam"/>
</dbReference>
<gene>
    <name evidence="12" type="primary">ctaA</name>
    <name evidence="13" type="ORF">C8N35_105119</name>
</gene>
<evidence type="ECO:0000256" key="6">
    <source>
        <dbReference type="ARBA" id="ARBA00023002"/>
    </source>
</evidence>
<feature type="transmembrane region" description="Helical" evidence="12">
    <location>
        <begin position="271"/>
        <end position="290"/>
    </location>
</feature>
<keyword evidence="7 12" id="KW-0408">Iron</keyword>
<keyword evidence="5 12" id="KW-1133">Transmembrane helix</keyword>
<dbReference type="GO" id="GO:0006784">
    <property type="term" value="P:heme A biosynthetic process"/>
    <property type="evidence" value="ECO:0007669"/>
    <property type="project" value="UniProtKB-UniRule"/>
</dbReference>
<dbReference type="AlphaFoldDB" id="A0A2T5V8P1"/>
<dbReference type="UniPathway" id="UPA00269">
    <property type="reaction ID" value="UER00713"/>
</dbReference>
<dbReference type="EMBL" id="QAYG01000005">
    <property type="protein sequence ID" value="PTW60117.1"/>
    <property type="molecule type" value="Genomic_DNA"/>
</dbReference>
<evidence type="ECO:0000256" key="8">
    <source>
        <dbReference type="ARBA" id="ARBA00023133"/>
    </source>
</evidence>
<feature type="transmembrane region" description="Helical" evidence="12">
    <location>
        <begin position="108"/>
        <end position="126"/>
    </location>
</feature>
<evidence type="ECO:0000256" key="10">
    <source>
        <dbReference type="ARBA" id="ARBA00044501"/>
    </source>
</evidence>
<dbReference type="GO" id="GO:0005886">
    <property type="term" value="C:plasma membrane"/>
    <property type="evidence" value="ECO:0007669"/>
    <property type="project" value="UniProtKB-SubCell"/>
</dbReference>
<comment type="catalytic activity">
    <reaction evidence="11">
        <text>Fe(II)-heme o + 2 A + H2O = Fe(II)-heme a + 2 AH2</text>
        <dbReference type="Rhea" id="RHEA:63388"/>
        <dbReference type="ChEBI" id="CHEBI:13193"/>
        <dbReference type="ChEBI" id="CHEBI:15377"/>
        <dbReference type="ChEBI" id="CHEBI:17499"/>
        <dbReference type="ChEBI" id="CHEBI:60530"/>
        <dbReference type="ChEBI" id="CHEBI:61715"/>
        <dbReference type="EC" id="1.17.99.9"/>
    </reaction>
    <physiologicalReaction direction="left-to-right" evidence="11">
        <dbReference type="Rhea" id="RHEA:63389"/>
    </physiologicalReaction>
</comment>
<dbReference type="PANTHER" id="PTHR23289:SF2">
    <property type="entry name" value="CYTOCHROME C OXIDASE ASSEMBLY PROTEIN COX15 HOMOLOG"/>
    <property type="match status" value="1"/>
</dbReference>
<keyword evidence="6 12" id="KW-0560">Oxidoreductase</keyword>
<comment type="function">
    <text evidence="12">Catalyzes the conversion of heme O to heme A by two successive hydroxylations of the methyl group at C8. The first hydroxylation forms heme I, the second hydroxylation results in an unstable dihydroxymethyl group, which spontaneously dehydrates, resulting in the formyl group of heme A.</text>
</comment>
<dbReference type="InterPro" id="IPR023754">
    <property type="entry name" value="HemeA_Synthase_type2"/>
</dbReference>
<evidence type="ECO:0000256" key="2">
    <source>
        <dbReference type="ARBA" id="ARBA00004141"/>
    </source>
</evidence>
<keyword evidence="14" id="KW-1185">Reference proteome</keyword>
<evidence type="ECO:0000313" key="13">
    <source>
        <dbReference type="EMBL" id="PTW60117.1"/>
    </source>
</evidence>
<evidence type="ECO:0000256" key="11">
    <source>
        <dbReference type="ARBA" id="ARBA00048044"/>
    </source>
</evidence>
<evidence type="ECO:0000256" key="12">
    <source>
        <dbReference type="HAMAP-Rule" id="MF_01665"/>
    </source>
</evidence>
<evidence type="ECO:0000256" key="4">
    <source>
        <dbReference type="ARBA" id="ARBA00022723"/>
    </source>
</evidence>
<comment type="subcellular location">
    <subcellularLocation>
        <location evidence="12">Cell membrane</location>
        <topology evidence="12">Multi-pass membrane protein</topology>
    </subcellularLocation>
    <subcellularLocation>
        <location evidence="2">Membrane</location>
        <topology evidence="2">Multi-pass membrane protein</topology>
    </subcellularLocation>
</comment>
<comment type="pathway">
    <text evidence="10 12">Porphyrin-containing compound metabolism; heme A biosynthesis; heme A from heme O: step 1/1.</text>
</comment>
<keyword evidence="8 12" id="KW-0350">Heme biosynthesis</keyword>
<keyword evidence="9 12" id="KW-0472">Membrane</keyword>
<sequence length="361" mass="40410">MNAETTLNGTLETSSAVRGRKGVRLWLYAIVLLVFAMVMLGGATRLTDSGLSITEWKPIHGVIPPLSQSDWDEEFAKYKLSPQYERVNKGMSLGEFKNIFWWEWAHRFLGRFVGFVFFVPLVFFWATRRIEPWLKPRLVVLFAMGGFQGAIGWWMVASGLVDRVDVSQYRLAVHLTFACGILSYALWLAQRLSPADAEVAAHAPPSGRRRAFLLVGLGFLQIFLGGLVAGLHAGLTYNTWPLMDGDLVPSGLLMMHPGWVNFFENITTVQFQHRCGAYLLLAVALWHWWAMRGSAASRRLKWGAAHAVWAILIQAMLGITTLLLVVPFWFALAHQALAVLVLMSLVVHAARFFPANTARGI</sequence>
<accession>A0A2T5V8P1</accession>
<feature type="transmembrane region" description="Helical" evidence="12">
    <location>
        <begin position="336"/>
        <end position="353"/>
    </location>
</feature>
<feature type="binding site" description="axial binding residue" evidence="12">
    <location>
        <position position="273"/>
    </location>
    <ligand>
        <name>heme</name>
        <dbReference type="ChEBI" id="CHEBI:30413"/>
    </ligand>
    <ligandPart>
        <name>Fe</name>
        <dbReference type="ChEBI" id="CHEBI:18248"/>
    </ligandPart>
</feature>
<protein>
    <recommendedName>
        <fullName evidence="12">Heme A synthase</fullName>
        <shortName evidence="12">HAS</shortName>
        <ecNumber evidence="12">1.17.99.9</ecNumber>
    </recommendedName>
    <alternativeName>
        <fullName evidence="12">Cytochrome aa3-controlling protein</fullName>
    </alternativeName>
</protein>
<feature type="binding site" description="axial binding residue" evidence="12">
    <location>
        <position position="334"/>
    </location>
    <ligand>
        <name>heme</name>
        <dbReference type="ChEBI" id="CHEBI:30413"/>
    </ligand>
    <ligandPart>
        <name>Fe</name>
        <dbReference type="ChEBI" id="CHEBI:18248"/>
    </ligandPart>
</feature>
<dbReference type="OrthoDB" id="9793156at2"/>
<name>A0A2T5V8P1_9HYPH</name>
<dbReference type="GO" id="GO:0120547">
    <property type="term" value="F:heme A synthase activity"/>
    <property type="evidence" value="ECO:0007669"/>
    <property type="project" value="UniProtKB-EC"/>
</dbReference>
<feature type="transmembrane region" description="Helical" evidence="12">
    <location>
        <begin position="138"/>
        <end position="157"/>
    </location>
</feature>
<proteinExistence type="inferred from homology"/>
<evidence type="ECO:0000256" key="1">
    <source>
        <dbReference type="ARBA" id="ARBA00001970"/>
    </source>
</evidence>
<dbReference type="Proteomes" id="UP000244081">
    <property type="component" value="Unassembled WGS sequence"/>
</dbReference>
<dbReference type="GO" id="GO:0046872">
    <property type="term" value="F:metal ion binding"/>
    <property type="evidence" value="ECO:0007669"/>
    <property type="project" value="UniProtKB-KW"/>
</dbReference>
<dbReference type="GO" id="GO:0016653">
    <property type="term" value="F:oxidoreductase activity, acting on NAD(P)H, heme protein as acceptor"/>
    <property type="evidence" value="ECO:0007669"/>
    <property type="project" value="TreeGrafter"/>
</dbReference>
<comment type="cofactor">
    <cofactor evidence="1 12">
        <name>heme b</name>
        <dbReference type="ChEBI" id="CHEBI:60344"/>
    </cofactor>
</comment>
<reference evidence="13 14" key="1">
    <citation type="submission" date="2018-04" db="EMBL/GenBank/DDBJ databases">
        <title>Genomic Encyclopedia of Archaeal and Bacterial Type Strains, Phase II (KMG-II): from individual species to whole genera.</title>
        <authorList>
            <person name="Goeker M."/>
        </authorList>
    </citation>
    <scope>NUCLEOTIDE SEQUENCE [LARGE SCALE GENOMIC DNA]</scope>
    <source>
        <strain evidence="13 14">DSM 23382</strain>
    </source>
</reference>
<dbReference type="PANTHER" id="PTHR23289">
    <property type="entry name" value="CYTOCHROME C OXIDASE ASSEMBLY PROTEIN COX15"/>
    <property type="match status" value="1"/>
</dbReference>
<feature type="transmembrane region" description="Helical" evidence="12">
    <location>
        <begin position="302"/>
        <end position="330"/>
    </location>
</feature>
<feature type="transmembrane region" description="Helical" evidence="12">
    <location>
        <begin position="211"/>
        <end position="235"/>
    </location>
</feature>
<dbReference type="EC" id="1.17.99.9" evidence="12"/>
<dbReference type="Pfam" id="PF02628">
    <property type="entry name" value="COX15-CtaA"/>
    <property type="match status" value="1"/>
</dbReference>
<feature type="transmembrane region" description="Helical" evidence="12">
    <location>
        <begin position="25"/>
        <end position="43"/>
    </location>
</feature>
<feature type="transmembrane region" description="Helical" evidence="12">
    <location>
        <begin position="169"/>
        <end position="190"/>
    </location>
</feature>
<comment type="subunit">
    <text evidence="12">Interacts with CtaB.</text>
</comment>
<evidence type="ECO:0000256" key="7">
    <source>
        <dbReference type="ARBA" id="ARBA00023004"/>
    </source>
</evidence>
<organism evidence="13 14">
    <name type="scientific">Breoghania corrubedonensis</name>
    <dbReference type="NCBI Taxonomy" id="665038"/>
    <lineage>
        <taxon>Bacteria</taxon>
        <taxon>Pseudomonadati</taxon>
        <taxon>Pseudomonadota</taxon>
        <taxon>Alphaproteobacteria</taxon>
        <taxon>Hyphomicrobiales</taxon>
        <taxon>Stappiaceae</taxon>
        <taxon>Breoghania</taxon>
    </lineage>
</organism>